<dbReference type="GeneID" id="17302319"/>
<feature type="compositionally biased region" description="Basic and acidic residues" evidence="7">
    <location>
        <begin position="611"/>
        <end position="646"/>
    </location>
</feature>
<dbReference type="EMBL" id="JH992998">
    <property type="protein sequence ID" value="EKX45699.1"/>
    <property type="molecule type" value="Genomic_DNA"/>
</dbReference>
<evidence type="ECO:0000256" key="7">
    <source>
        <dbReference type="SAM" id="MobiDB-lite"/>
    </source>
</evidence>
<evidence type="ECO:0000313" key="10">
    <source>
        <dbReference type="EnsemblProtists" id="EKX45699"/>
    </source>
</evidence>
<dbReference type="Proteomes" id="UP000011087">
    <property type="component" value="Unassembled WGS sequence"/>
</dbReference>
<feature type="transmembrane region" description="Helical" evidence="8">
    <location>
        <begin position="303"/>
        <end position="324"/>
    </location>
</feature>
<dbReference type="RefSeq" id="XP_005832679.1">
    <property type="nucleotide sequence ID" value="XM_005832622.1"/>
</dbReference>
<feature type="compositionally biased region" description="Basic and acidic residues" evidence="7">
    <location>
        <begin position="654"/>
        <end position="663"/>
    </location>
</feature>
<dbReference type="GO" id="GO:0005886">
    <property type="term" value="C:plasma membrane"/>
    <property type="evidence" value="ECO:0007669"/>
    <property type="project" value="TreeGrafter"/>
</dbReference>
<feature type="transmembrane region" description="Helical" evidence="8">
    <location>
        <begin position="361"/>
        <end position="380"/>
    </location>
</feature>
<comment type="similarity">
    <text evidence="2">Belongs to the nucleobase:cation symporter-2 (NCS2) (TC 2.A.40) family.</text>
</comment>
<evidence type="ECO:0000256" key="8">
    <source>
        <dbReference type="SAM" id="Phobius"/>
    </source>
</evidence>
<feature type="transmembrane region" description="Helical" evidence="8">
    <location>
        <begin position="274"/>
        <end position="297"/>
    </location>
</feature>
<sequence>MSTTSNKSRSERDPENATGQDREQEMDLGSSLMPRFVPCSRRFKAQPFLKLESPCHPVWALLLGLQHAVMAISMINLVPARIAAVGRFDKSSENAMRSCSLIVAAVTSAAQLLRVNICGEFNLGTGLVSLVGSSVVFLPLVETFLVDMMGKDSSAPCRTDADCPLPWSLAVAGGVAKAGVTNLGQCNLTSSRCRYSGEEAYMKFVGTALLSAVVPLFFGILPPSLLHFLFPRRILGICSLLIGVYLCSVGFKLWGGGLDCAASATVMCQSNGEVALKFGSVEYLGLGFVSFFIFSLWNVFSPPLIRSFSVFVSLLGTYLVAFLCRQGSGSLRYVQDPPSIVDRAMWGNFLYIDKKVRLDQVGFHAPLLGPLVIVQFIVVLKMMGDIASSFDASMCDEKDDEVKEEDEDEEDEKEEEEEKEDEDEEGEVLVLDPDLHQRIQGGLLAGGFESVFSGIAAMMPIHTISHSNSILFLSRCANRMVGGAASFWLLLFGVVPKFGITIAAIPSCVVGGILTPLFAGQISIGLNILANSWEDDHFFSYRFRLLLASALTFGIGVAVVPAWVYQDMGPSLDALGVSPVLREAILLLVSAPFSVGTMEVKEELQDVLVASEKKSEADDHPARKEKQDKEKENKKEKEEKEKKEEKEQNEEEEERARQERDEKTEIEEEMQCDTEVSKTDKDAITPPFPPVS</sequence>
<dbReference type="STRING" id="905079.L1JC61"/>
<keyword evidence="3" id="KW-0813">Transport</keyword>
<dbReference type="eggNOG" id="ENOG502QQD4">
    <property type="taxonomic scope" value="Eukaryota"/>
</dbReference>
<feature type="transmembrane region" description="Helical" evidence="8">
    <location>
        <begin position="545"/>
        <end position="565"/>
    </location>
</feature>
<evidence type="ECO:0000256" key="6">
    <source>
        <dbReference type="ARBA" id="ARBA00023136"/>
    </source>
</evidence>
<evidence type="ECO:0000313" key="9">
    <source>
        <dbReference type="EMBL" id="EKX45699.1"/>
    </source>
</evidence>
<feature type="transmembrane region" description="Helical" evidence="8">
    <location>
        <begin position="513"/>
        <end position="533"/>
    </location>
</feature>
<feature type="region of interest" description="Disordered" evidence="7">
    <location>
        <begin position="611"/>
        <end position="692"/>
    </location>
</feature>
<dbReference type="EnsemblProtists" id="EKX45699">
    <property type="protein sequence ID" value="EKX45699"/>
    <property type="gene ID" value="GUITHDRAFT_108574"/>
</dbReference>
<feature type="region of interest" description="Disordered" evidence="7">
    <location>
        <begin position="1"/>
        <end position="26"/>
    </location>
</feature>
<feature type="region of interest" description="Disordered" evidence="7">
    <location>
        <begin position="394"/>
        <end position="427"/>
    </location>
</feature>
<dbReference type="KEGG" id="gtt:GUITHDRAFT_108574"/>
<evidence type="ECO:0000313" key="11">
    <source>
        <dbReference type="Proteomes" id="UP000011087"/>
    </source>
</evidence>
<evidence type="ECO:0000256" key="3">
    <source>
        <dbReference type="ARBA" id="ARBA00022448"/>
    </source>
</evidence>
<feature type="transmembrane region" description="Helical" evidence="8">
    <location>
        <begin position="233"/>
        <end position="254"/>
    </location>
</feature>
<dbReference type="GO" id="GO:0042907">
    <property type="term" value="F:xanthine transmembrane transporter activity"/>
    <property type="evidence" value="ECO:0007669"/>
    <property type="project" value="TreeGrafter"/>
</dbReference>
<keyword evidence="6 8" id="KW-0472">Membrane</keyword>
<feature type="transmembrane region" description="Helical" evidence="8">
    <location>
        <begin position="485"/>
        <end position="507"/>
    </location>
</feature>
<evidence type="ECO:0000256" key="2">
    <source>
        <dbReference type="ARBA" id="ARBA00008821"/>
    </source>
</evidence>
<comment type="subcellular location">
    <subcellularLocation>
        <location evidence="1">Membrane</location>
        <topology evidence="1">Multi-pass membrane protein</topology>
    </subcellularLocation>
</comment>
<dbReference type="InterPro" id="IPR006043">
    <property type="entry name" value="NCS2"/>
</dbReference>
<accession>L1JC61</accession>
<protein>
    <submittedName>
        <fullName evidence="9 10">Uncharacterized protein</fullName>
    </submittedName>
</protein>
<evidence type="ECO:0000256" key="1">
    <source>
        <dbReference type="ARBA" id="ARBA00004141"/>
    </source>
</evidence>
<feature type="transmembrane region" description="Helical" evidence="8">
    <location>
        <begin position="58"/>
        <end position="78"/>
    </location>
</feature>
<evidence type="ECO:0000256" key="4">
    <source>
        <dbReference type="ARBA" id="ARBA00022692"/>
    </source>
</evidence>
<dbReference type="Pfam" id="PF00860">
    <property type="entry name" value="Xan_ur_permease"/>
    <property type="match status" value="2"/>
</dbReference>
<reference evidence="11" key="2">
    <citation type="submission" date="2012-11" db="EMBL/GenBank/DDBJ databases">
        <authorList>
            <person name="Kuo A."/>
            <person name="Curtis B.A."/>
            <person name="Tanifuji G."/>
            <person name="Burki F."/>
            <person name="Gruber A."/>
            <person name="Irimia M."/>
            <person name="Maruyama S."/>
            <person name="Arias M.C."/>
            <person name="Ball S.G."/>
            <person name="Gile G.H."/>
            <person name="Hirakawa Y."/>
            <person name="Hopkins J.F."/>
            <person name="Rensing S.A."/>
            <person name="Schmutz J."/>
            <person name="Symeonidi A."/>
            <person name="Elias M."/>
            <person name="Eveleigh R.J."/>
            <person name="Herman E.K."/>
            <person name="Klute M.J."/>
            <person name="Nakayama T."/>
            <person name="Obornik M."/>
            <person name="Reyes-Prieto A."/>
            <person name="Armbrust E.V."/>
            <person name="Aves S.J."/>
            <person name="Beiko R.G."/>
            <person name="Coutinho P."/>
            <person name="Dacks J.B."/>
            <person name="Durnford D.G."/>
            <person name="Fast N.M."/>
            <person name="Green B.R."/>
            <person name="Grisdale C."/>
            <person name="Hempe F."/>
            <person name="Henrissat B."/>
            <person name="Hoppner M.P."/>
            <person name="Ishida K.-I."/>
            <person name="Kim E."/>
            <person name="Koreny L."/>
            <person name="Kroth P.G."/>
            <person name="Liu Y."/>
            <person name="Malik S.-B."/>
            <person name="Maier U.G."/>
            <person name="McRose D."/>
            <person name="Mock T."/>
            <person name="Neilson J.A."/>
            <person name="Onodera N.T."/>
            <person name="Poole A.M."/>
            <person name="Pritham E.J."/>
            <person name="Richards T.A."/>
            <person name="Rocap G."/>
            <person name="Roy S.W."/>
            <person name="Sarai C."/>
            <person name="Schaack S."/>
            <person name="Shirato S."/>
            <person name="Slamovits C.H."/>
            <person name="Spencer D.F."/>
            <person name="Suzuki S."/>
            <person name="Worden A.Z."/>
            <person name="Zauner S."/>
            <person name="Barry K."/>
            <person name="Bell C."/>
            <person name="Bharti A.K."/>
            <person name="Crow J.A."/>
            <person name="Grimwood J."/>
            <person name="Kramer R."/>
            <person name="Lindquist E."/>
            <person name="Lucas S."/>
            <person name="Salamov A."/>
            <person name="McFadden G.I."/>
            <person name="Lane C.E."/>
            <person name="Keeling P.J."/>
            <person name="Gray M.W."/>
            <person name="Grigoriev I.V."/>
            <person name="Archibald J.M."/>
        </authorList>
    </citation>
    <scope>NUCLEOTIDE SEQUENCE</scope>
    <source>
        <strain evidence="11">CCMP2712</strain>
    </source>
</reference>
<organism evidence="9">
    <name type="scientific">Guillardia theta (strain CCMP2712)</name>
    <name type="common">Cryptophyte</name>
    <dbReference type="NCBI Taxonomy" id="905079"/>
    <lineage>
        <taxon>Eukaryota</taxon>
        <taxon>Cryptophyceae</taxon>
        <taxon>Pyrenomonadales</taxon>
        <taxon>Geminigeraceae</taxon>
        <taxon>Guillardia</taxon>
    </lineage>
</organism>
<dbReference type="PANTHER" id="PTHR42810">
    <property type="entry name" value="PURINE PERMEASE C1399.01C-RELATED"/>
    <property type="match status" value="1"/>
</dbReference>
<evidence type="ECO:0000256" key="5">
    <source>
        <dbReference type="ARBA" id="ARBA00022989"/>
    </source>
</evidence>
<keyword evidence="5 8" id="KW-1133">Transmembrane helix</keyword>
<reference evidence="9 11" key="1">
    <citation type="journal article" date="2012" name="Nature">
        <title>Algal genomes reveal evolutionary mosaicism and the fate of nucleomorphs.</title>
        <authorList>
            <consortium name="DOE Joint Genome Institute"/>
            <person name="Curtis B.A."/>
            <person name="Tanifuji G."/>
            <person name="Burki F."/>
            <person name="Gruber A."/>
            <person name="Irimia M."/>
            <person name="Maruyama S."/>
            <person name="Arias M.C."/>
            <person name="Ball S.G."/>
            <person name="Gile G.H."/>
            <person name="Hirakawa Y."/>
            <person name="Hopkins J.F."/>
            <person name="Kuo A."/>
            <person name="Rensing S.A."/>
            <person name="Schmutz J."/>
            <person name="Symeonidi A."/>
            <person name="Elias M."/>
            <person name="Eveleigh R.J."/>
            <person name="Herman E.K."/>
            <person name="Klute M.J."/>
            <person name="Nakayama T."/>
            <person name="Obornik M."/>
            <person name="Reyes-Prieto A."/>
            <person name="Armbrust E.V."/>
            <person name="Aves S.J."/>
            <person name="Beiko R.G."/>
            <person name="Coutinho P."/>
            <person name="Dacks J.B."/>
            <person name="Durnford D.G."/>
            <person name="Fast N.M."/>
            <person name="Green B.R."/>
            <person name="Grisdale C.J."/>
            <person name="Hempel F."/>
            <person name="Henrissat B."/>
            <person name="Hoppner M.P."/>
            <person name="Ishida K."/>
            <person name="Kim E."/>
            <person name="Koreny L."/>
            <person name="Kroth P.G."/>
            <person name="Liu Y."/>
            <person name="Malik S.B."/>
            <person name="Maier U.G."/>
            <person name="McRose D."/>
            <person name="Mock T."/>
            <person name="Neilson J.A."/>
            <person name="Onodera N.T."/>
            <person name="Poole A.M."/>
            <person name="Pritham E.J."/>
            <person name="Richards T.A."/>
            <person name="Rocap G."/>
            <person name="Roy S.W."/>
            <person name="Sarai C."/>
            <person name="Schaack S."/>
            <person name="Shirato S."/>
            <person name="Slamovits C.H."/>
            <person name="Spencer D.F."/>
            <person name="Suzuki S."/>
            <person name="Worden A.Z."/>
            <person name="Zauner S."/>
            <person name="Barry K."/>
            <person name="Bell C."/>
            <person name="Bharti A.K."/>
            <person name="Crow J.A."/>
            <person name="Grimwood J."/>
            <person name="Kramer R."/>
            <person name="Lindquist E."/>
            <person name="Lucas S."/>
            <person name="Salamov A."/>
            <person name="McFadden G.I."/>
            <person name="Lane C.E."/>
            <person name="Keeling P.J."/>
            <person name="Gray M.W."/>
            <person name="Grigoriev I.V."/>
            <person name="Archibald J.M."/>
        </authorList>
    </citation>
    <scope>NUCLEOTIDE SEQUENCE</scope>
    <source>
        <strain evidence="9 11">CCMP2712</strain>
    </source>
</reference>
<gene>
    <name evidence="9" type="ORF">GUITHDRAFT_108574</name>
</gene>
<dbReference type="HOGENOM" id="CLU_398198_0_0_1"/>
<feature type="compositionally biased region" description="Basic and acidic residues" evidence="7">
    <location>
        <begin position="8"/>
        <end position="25"/>
    </location>
</feature>
<dbReference type="PANTHER" id="PTHR42810:SF2">
    <property type="entry name" value="PURINE PERMEASE C1399.01C-RELATED"/>
    <property type="match status" value="1"/>
</dbReference>
<keyword evidence="11" id="KW-1185">Reference proteome</keyword>
<reference evidence="10" key="3">
    <citation type="submission" date="2015-06" db="UniProtKB">
        <authorList>
            <consortium name="EnsemblProtists"/>
        </authorList>
    </citation>
    <scope>IDENTIFICATION</scope>
</reference>
<feature type="compositionally biased region" description="Acidic residues" evidence="7">
    <location>
        <begin position="397"/>
        <end position="427"/>
    </location>
</feature>
<feature type="transmembrane region" description="Helical" evidence="8">
    <location>
        <begin position="123"/>
        <end position="141"/>
    </location>
</feature>
<dbReference type="PaxDb" id="55529-EKX45699"/>
<dbReference type="AlphaFoldDB" id="L1JC61"/>
<name>L1JC61_GUITC</name>
<proteinExistence type="inferred from homology"/>
<feature type="transmembrane region" description="Helical" evidence="8">
    <location>
        <begin position="200"/>
        <end position="221"/>
    </location>
</feature>
<keyword evidence="4 8" id="KW-0812">Transmembrane</keyword>